<feature type="transmembrane region" description="Helical" evidence="1">
    <location>
        <begin position="12"/>
        <end position="34"/>
    </location>
</feature>
<keyword evidence="1" id="KW-1133">Transmembrane helix</keyword>
<dbReference type="PROSITE" id="PS00409">
    <property type="entry name" value="PROKAR_NTER_METHYL"/>
    <property type="match status" value="1"/>
</dbReference>
<dbReference type="EMBL" id="MFCR01000003">
    <property type="protein sequence ID" value="OGE19405.1"/>
    <property type="molecule type" value="Genomic_DNA"/>
</dbReference>
<evidence type="ECO:0008006" key="4">
    <source>
        <dbReference type="Google" id="ProtNLM"/>
    </source>
</evidence>
<dbReference type="NCBIfam" id="TIGR02532">
    <property type="entry name" value="IV_pilin_GFxxxE"/>
    <property type="match status" value="1"/>
</dbReference>
<keyword evidence="1" id="KW-0472">Membrane</keyword>
<evidence type="ECO:0000313" key="3">
    <source>
        <dbReference type="Proteomes" id="UP000176336"/>
    </source>
</evidence>
<comment type="caution">
    <text evidence="2">The sequence shown here is derived from an EMBL/GenBank/DDBJ whole genome shotgun (WGS) entry which is preliminary data.</text>
</comment>
<gene>
    <name evidence="2" type="ORF">A2871_00960</name>
</gene>
<reference evidence="2 3" key="1">
    <citation type="journal article" date="2016" name="Nat. Commun.">
        <title>Thousands of microbial genomes shed light on interconnected biogeochemical processes in an aquifer system.</title>
        <authorList>
            <person name="Anantharaman K."/>
            <person name="Brown C.T."/>
            <person name="Hug L.A."/>
            <person name="Sharon I."/>
            <person name="Castelle C.J."/>
            <person name="Probst A.J."/>
            <person name="Thomas B.C."/>
            <person name="Singh A."/>
            <person name="Wilkins M.J."/>
            <person name="Karaoz U."/>
            <person name="Brodie E.L."/>
            <person name="Williams K.H."/>
            <person name="Hubbard S.S."/>
            <person name="Banfield J.F."/>
        </authorList>
    </citation>
    <scope>NUCLEOTIDE SEQUENCE [LARGE SCALE GENOMIC DNA]</scope>
</reference>
<name>A0A1F5ISR1_9BACT</name>
<keyword evidence="1" id="KW-0812">Transmembrane</keyword>
<dbReference type="AlphaFoldDB" id="A0A1F5ISR1"/>
<protein>
    <recommendedName>
        <fullName evidence="4">Prepilin-type N-terminal cleavage/methylation domain-containing protein</fullName>
    </recommendedName>
</protein>
<evidence type="ECO:0000256" key="1">
    <source>
        <dbReference type="SAM" id="Phobius"/>
    </source>
</evidence>
<dbReference type="Proteomes" id="UP000176336">
    <property type="component" value="Unassembled WGS sequence"/>
</dbReference>
<organism evidence="2 3">
    <name type="scientific">Candidatus Daviesbacteria bacterium RIFCSPHIGHO2_01_FULL_41_23</name>
    <dbReference type="NCBI Taxonomy" id="1797764"/>
    <lineage>
        <taxon>Bacteria</taxon>
        <taxon>Candidatus Daviesiibacteriota</taxon>
    </lineage>
</organism>
<accession>A0A1F5ISR1</accession>
<proteinExistence type="predicted"/>
<sequence>MEKGFSLVESLLVVAVIGSVVFLMANIPNALMLIAKSNHVSLAREIAVKQIESKRAINYTNLVNDNSTISDPRLNLLPQGSGTVAVDDCSPTICKNGEPVKQVTVTVNWKDNNKSQAITLKTMIGEGGINQ</sequence>
<dbReference type="InterPro" id="IPR012902">
    <property type="entry name" value="N_methyl_site"/>
</dbReference>
<evidence type="ECO:0000313" key="2">
    <source>
        <dbReference type="EMBL" id="OGE19405.1"/>
    </source>
</evidence>